<reference evidence="1" key="2">
    <citation type="submission" date="2020-10" db="EMBL/GenBank/DDBJ databases">
        <authorList>
            <person name="Cooper E.A."/>
            <person name="Brenton Z.W."/>
            <person name="Flinn B.S."/>
            <person name="Jenkins J."/>
            <person name="Shu S."/>
            <person name="Flowers D."/>
            <person name="Luo F."/>
            <person name="Wang Y."/>
            <person name="Xia P."/>
            <person name="Barry K."/>
            <person name="Daum C."/>
            <person name="Lipzen A."/>
            <person name="Yoshinaga Y."/>
            <person name="Schmutz J."/>
            <person name="Saski C."/>
            <person name="Vermerris W."/>
            <person name="Kresovich S."/>
        </authorList>
    </citation>
    <scope>NUCLEOTIDE SEQUENCE</scope>
</reference>
<comment type="caution">
    <text evidence="1">The sequence shown here is derived from an EMBL/GenBank/DDBJ whole genome shotgun (WGS) entry which is preliminary data.</text>
</comment>
<proteinExistence type="predicted"/>
<organism evidence="1 2">
    <name type="scientific">Sorghum bicolor</name>
    <name type="common">Sorghum</name>
    <name type="synonym">Sorghum vulgare</name>
    <dbReference type="NCBI Taxonomy" id="4558"/>
    <lineage>
        <taxon>Eukaryota</taxon>
        <taxon>Viridiplantae</taxon>
        <taxon>Streptophyta</taxon>
        <taxon>Embryophyta</taxon>
        <taxon>Tracheophyta</taxon>
        <taxon>Spermatophyta</taxon>
        <taxon>Magnoliopsida</taxon>
        <taxon>Liliopsida</taxon>
        <taxon>Poales</taxon>
        <taxon>Poaceae</taxon>
        <taxon>PACMAD clade</taxon>
        <taxon>Panicoideae</taxon>
        <taxon>Andropogonodae</taxon>
        <taxon>Andropogoneae</taxon>
        <taxon>Sorghinae</taxon>
        <taxon>Sorghum</taxon>
    </lineage>
</organism>
<dbReference type="Gramene" id="EES00209">
    <property type="protein sequence ID" value="EES00209"/>
    <property type="gene ID" value="SORBI_3003G048300"/>
</dbReference>
<protein>
    <submittedName>
        <fullName evidence="1">Uncharacterized protein</fullName>
    </submittedName>
</protein>
<evidence type="ECO:0000313" key="2">
    <source>
        <dbReference type="Proteomes" id="UP000807115"/>
    </source>
</evidence>
<evidence type="ECO:0000313" key="1">
    <source>
        <dbReference type="EMBL" id="KAG0536297.1"/>
    </source>
</evidence>
<dbReference type="EMBL" id="CM027682">
    <property type="protein sequence ID" value="KAG0536297.1"/>
    <property type="molecule type" value="Genomic_DNA"/>
</dbReference>
<reference evidence="1" key="1">
    <citation type="journal article" date="2019" name="BMC Genomics">
        <title>A new reference genome for Sorghum bicolor reveals high levels of sequence similarity between sweet and grain genotypes: implications for the genetics of sugar metabolism.</title>
        <authorList>
            <person name="Cooper E.A."/>
            <person name="Brenton Z.W."/>
            <person name="Flinn B.S."/>
            <person name="Jenkins J."/>
            <person name="Shu S."/>
            <person name="Flowers D."/>
            <person name="Luo F."/>
            <person name="Wang Y."/>
            <person name="Xia P."/>
            <person name="Barry K."/>
            <person name="Daum C."/>
            <person name="Lipzen A."/>
            <person name="Yoshinaga Y."/>
            <person name="Schmutz J."/>
            <person name="Saski C."/>
            <person name="Vermerris W."/>
            <person name="Kresovich S."/>
        </authorList>
    </citation>
    <scope>NUCLEOTIDE SEQUENCE</scope>
</reference>
<sequence>MSFPLAQLALGRRERHLMEAATSGGKKSLRSTWPVQYCSGWLLHVCSVNAFAFFHERGKKELCMLATIPTLLRIGIMLRNSPLG</sequence>
<gene>
    <name evidence="1" type="ORF">BDA96_03G051500</name>
</gene>
<dbReference type="Proteomes" id="UP000807115">
    <property type="component" value="Chromosome 3"/>
</dbReference>
<accession>A0A921RAI6</accession>
<dbReference type="OMA" id="KKELCML"/>
<dbReference type="AlphaFoldDB" id="A0A921RAI6"/>
<name>A0A921RAI6_SORBI</name>